<gene>
    <name evidence="7" type="ORF">AFUS01_LOCUS45867</name>
</gene>
<feature type="domain" description="J" evidence="6">
    <location>
        <begin position="249"/>
        <end position="321"/>
    </location>
</feature>
<dbReference type="CDD" id="cd06257">
    <property type="entry name" value="DnaJ"/>
    <property type="match status" value="1"/>
</dbReference>
<dbReference type="AlphaFoldDB" id="A0A8J2PMM2"/>
<keyword evidence="4 5" id="KW-0472">Membrane</keyword>
<keyword evidence="3 5" id="KW-1133">Transmembrane helix</keyword>
<evidence type="ECO:0000259" key="6">
    <source>
        <dbReference type="PROSITE" id="PS50076"/>
    </source>
</evidence>
<comment type="caution">
    <text evidence="7">The sequence shown here is derived from an EMBL/GenBank/DDBJ whole genome shotgun (WGS) entry which is preliminary data.</text>
</comment>
<organism evidence="7 8">
    <name type="scientific">Allacma fusca</name>
    <dbReference type="NCBI Taxonomy" id="39272"/>
    <lineage>
        <taxon>Eukaryota</taxon>
        <taxon>Metazoa</taxon>
        <taxon>Ecdysozoa</taxon>
        <taxon>Arthropoda</taxon>
        <taxon>Hexapoda</taxon>
        <taxon>Collembola</taxon>
        <taxon>Symphypleona</taxon>
        <taxon>Sminthuridae</taxon>
        <taxon>Allacma</taxon>
    </lineage>
</organism>
<reference evidence="7" key="1">
    <citation type="submission" date="2021-06" db="EMBL/GenBank/DDBJ databases">
        <authorList>
            <person name="Hodson N. C."/>
            <person name="Mongue J. A."/>
            <person name="Jaron S. K."/>
        </authorList>
    </citation>
    <scope>NUCLEOTIDE SEQUENCE</scope>
</reference>
<dbReference type="Proteomes" id="UP000708208">
    <property type="component" value="Unassembled WGS sequence"/>
</dbReference>
<evidence type="ECO:0000313" key="8">
    <source>
        <dbReference type="Proteomes" id="UP000708208"/>
    </source>
</evidence>
<evidence type="ECO:0000256" key="5">
    <source>
        <dbReference type="SAM" id="Phobius"/>
    </source>
</evidence>
<evidence type="ECO:0000313" key="7">
    <source>
        <dbReference type="EMBL" id="CAG7836638.1"/>
    </source>
</evidence>
<feature type="transmembrane region" description="Helical" evidence="5">
    <location>
        <begin position="31"/>
        <end position="48"/>
    </location>
</feature>
<sequence length="321" mass="37682">MAKSVLVAYFLWFTGGWFGLHHFYLGRDRQAFVWWCLFAGYGGVGWLGDMFRIPKYVGEANMDEKYIESITERMRKTAKPPFSFYRFIGQIVFGNLLAWVTYRAVPEEPVYGYSLMWLHILIPLGSAIGAHTVGNIGREKAALVFRRYVEWNREPPKRRSLYKRITILGSCGMIYLSLWGSFLYFNMEMTNEHGEQIKFRESFYNLLKSPLWKELADSLGKLWQYYRIHGWKSLWNEILGQLDPMGERNALSVLDLPSSASQEEITQRWRQLSRKYHPDKFPDPEEKAAAQAKFMEIKEAYDKISVINSKRKRKSSRSTQD</sequence>
<evidence type="ECO:0000256" key="3">
    <source>
        <dbReference type="ARBA" id="ARBA00022989"/>
    </source>
</evidence>
<proteinExistence type="predicted"/>
<protein>
    <recommendedName>
        <fullName evidence="6">J domain-containing protein</fullName>
    </recommendedName>
</protein>
<dbReference type="InterPro" id="IPR007829">
    <property type="entry name" value="TM2"/>
</dbReference>
<dbReference type="GO" id="GO:0016020">
    <property type="term" value="C:membrane"/>
    <property type="evidence" value="ECO:0007669"/>
    <property type="project" value="UniProtKB-SubCell"/>
</dbReference>
<dbReference type="SMART" id="SM00271">
    <property type="entry name" value="DnaJ"/>
    <property type="match status" value="1"/>
</dbReference>
<keyword evidence="2 5" id="KW-0812">Transmembrane</keyword>
<feature type="transmembrane region" description="Helical" evidence="5">
    <location>
        <begin position="7"/>
        <end position="25"/>
    </location>
</feature>
<feature type="transmembrane region" description="Helical" evidence="5">
    <location>
        <begin position="114"/>
        <end position="137"/>
    </location>
</feature>
<dbReference type="PROSITE" id="PS50076">
    <property type="entry name" value="DNAJ_2"/>
    <property type="match status" value="1"/>
</dbReference>
<dbReference type="OrthoDB" id="10262359at2759"/>
<feature type="transmembrane region" description="Helical" evidence="5">
    <location>
        <begin position="165"/>
        <end position="185"/>
    </location>
</feature>
<dbReference type="PANTHER" id="PTHR44733">
    <property type="entry name" value="DNAJ HOMOLOG SUBFAMILY C MEMBER 22"/>
    <property type="match status" value="1"/>
</dbReference>
<dbReference type="Pfam" id="PF05154">
    <property type="entry name" value="TM2"/>
    <property type="match status" value="1"/>
</dbReference>
<evidence type="ECO:0000256" key="2">
    <source>
        <dbReference type="ARBA" id="ARBA00022692"/>
    </source>
</evidence>
<keyword evidence="8" id="KW-1185">Reference proteome</keyword>
<evidence type="ECO:0000256" key="4">
    <source>
        <dbReference type="ARBA" id="ARBA00023136"/>
    </source>
</evidence>
<comment type="subcellular location">
    <subcellularLocation>
        <location evidence="1">Membrane</location>
        <topology evidence="1">Multi-pass membrane protein</topology>
    </subcellularLocation>
</comment>
<dbReference type="Pfam" id="PF00226">
    <property type="entry name" value="DnaJ"/>
    <property type="match status" value="1"/>
</dbReference>
<name>A0A8J2PMM2_9HEXA</name>
<dbReference type="InterPro" id="IPR001623">
    <property type="entry name" value="DnaJ_domain"/>
</dbReference>
<accession>A0A8J2PMM2</accession>
<feature type="transmembrane region" description="Helical" evidence="5">
    <location>
        <begin position="83"/>
        <end position="102"/>
    </location>
</feature>
<dbReference type="PANTHER" id="PTHR44733:SF1">
    <property type="entry name" value="DNAJ HOMOLOG SUBFAMILY C MEMBER 22"/>
    <property type="match status" value="1"/>
</dbReference>
<evidence type="ECO:0000256" key="1">
    <source>
        <dbReference type="ARBA" id="ARBA00004141"/>
    </source>
</evidence>
<dbReference type="EMBL" id="CAJVCH010571106">
    <property type="protein sequence ID" value="CAG7836638.1"/>
    <property type="molecule type" value="Genomic_DNA"/>
</dbReference>